<sequence length="247" mass="27481">MSQSETCTTVWDWLSVLRLEQYSETFQRAGLATLQQCRSLTPDQLERMGITLPGHRRRILASLNKTHGNTDTQSDTHSHFVASERDQRSVETGHAKALYRDRPVPIPLEERPALKERQKLDGASSTPIPREREKPVPRERVSRVKEESGDGGENKPIPGQRQTAAIGGKEEERDGGIDGERERPVPKERTKFRTSAPVDNPPAPPRLPIFGHLFTPCPSTKHPQLPSTALHLSPEPLASSSNPCLSS</sequence>
<accession>A0ACD3QKE5</accession>
<keyword evidence="2" id="KW-1185">Reference proteome</keyword>
<gene>
    <name evidence="1" type="ORF">E3U43_011407</name>
</gene>
<dbReference type="EMBL" id="CM011691">
    <property type="protein sequence ID" value="TMS07314.1"/>
    <property type="molecule type" value="Genomic_DNA"/>
</dbReference>
<name>A0ACD3QKE5_LARCR</name>
<reference evidence="1" key="1">
    <citation type="submission" date="2018-11" db="EMBL/GenBank/DDBJ databases">
        <title>The sequence and de novo assembly of Larimichthys crocea genome using PacBio and Hi-C technologies.</title>
        <authorList>
            <person name="Xu P."/>
            <person name="Chen B."/>
            <person name="Zhou Z."/>
            <person name="Ke Q."/>
            <person name="Wu Y."/>
            <person name="Bai H."/>
            <person name="Pu F."/>
        </authorList>
    </citation>
    <scope>NUCLEOTIDE SEQUENCE</scope>
    <source>
        <tissue evidence="1">Muscle</tissue>
    </source>
</reference>
<protein>
    <submittedName>
        <fullName evidence="1">Uncharacterized protein</fullName>
    </submittedName>
</protein>
<comment type="caution">
    <text evidence="1">The sequence shown here is derived from an EMBL/GenBank/DDBJ whole genome shotgun (WGS) entry which is preliminary data.</text>
</comment>
<evidence type="ECO:0000313" key="1">
    <source>
        <dbReference type="EMBL" id="TMS07314.1"/>
    </source>
</evidence>
<proteinExistence type="predicted"/>
<evidence type="ECO:0000313" key="2">
    <source>
        <dbReference type="Proteomes" id="UP000793456"/>
    </source>
</evidence>
<organism evidence="1 2">
    <name type="scientific">Larimichthys crocea</name>
    <name type="common">Large yellow croaker</name>
    <name type="synonym">Pseudosciaena crocea</name>
    <dbReference type="NCBI Taxonomy" id="215358"/>
    <lineage>
        <taxon>Eukaryota</taxon>
        <taxon>Metazoa</taxon>
        <taxon>Chordata</taxon>
        <taxon>Craniata</taxon>
        <taxon>Vertebrata</taxon>
        <taxon>Euteleostomi</taxon>
        <taxon>Actinopterygii</taxon>
        <taxon>Neopterygii</taxon>
        <taxon>Teleostei</taxon>
        <taxon>Neoteleostei</taxon>
        <taxon>Acanthomorphata</taxon>
        <taxon>Eupercaria</taxon>
        <taxon>Sciaenidae</taxon>
        <taxon>Larimichthys</taxon>
    </lineage>
</organism>
<dbReference type="Proteomes" id="UP000793456">
    <property type="component" value="Chromosome XVIII"/>
</dbReference>